<gene>
    <name evidence="8" type="ORF">GCM10009105_36010</name>
</gene>
<evidence type="ECO:0000313" key="9">
    <source>
        <dbReference type="Proteomes" id="UP001501523"/>
    </source>
</evidence>
<evidence type="ECO:0000256" key="4">
    <source>
        <dbReference type="ARBA" id="ARBA00022989"/>
    </source>
</evidence>
<dbReference type="PANTHER" id="PTHR12677">
    <property type="entry name" value="GOLGI APPARATUS MEMBRANE PROTEIN TVP38-RELATED"/>
    <property type="match status" value="1"/>
</dbReference>
<keyword evidence="3 6" id="KW-0812">Transmembrane</keyword>
<dbReference type="PANTHER" id="PTHR12677:SF59">
    <property type="entry name" value="GOLGI APPARATUS MEMBRANE PROTEIN TVP38-RELATED"/>
    <property type="match status" value="1"/>
</dbReference>
<feature type="transmembrane region" description="Helical" evidence="6">
    <location>
        <begin position="130"/>
        <end position="154"/>
    </location>
</feature>
<keyword evidence="4 6" id="KW-1133">Transmembrane helix</keyword>
<evidence type="ECO:0000256" key="3">
    <source>
        <dbReference type="ARBA" id="ARBA00022692"/>
    </source>
</evidence>
<evidence type="ECO:0000256" key="2">
    <source>
        <dbReference type="ARBA" id="ARBA00022475"/>
    </source>
</evidence>
<dbReference type="Proteomes" id="UP001501523">
    <property type="component" value="Unassembled WGS sequence"/>
</dbReference>
<comment type="caution">
    <text evidence="8">The sequence shown here is derived from an EMBL/GenBank/DDBJ whole genome shotgun (WGS) entry which is preliminary data.</text>
</comment>
<accession>A0ABN1IY66</accession>
<name>A0ABN1IY66_9GAMM</name>
<evidence type="ECO:0000256" key="1">
    <source>
        <dbReference type="ARBA" id="ARBA00004651"/>
    </source>
</evidence>
<keyword evidence="9" id="KW-1185">Reference proteome</keyword>
<evidence type="ECO:0000256" key="5">
    <source>
        <dbReference type="ARBA" id="ARBA00023136"/>
    </source>
</evidence>
<proteinExistence type="inferred from homology"/>
<dbReference type="Pfam" id="PF09335">
    <property type="entry name" value="VTT_dom"/>
    <property type="match status" value="1"/>
</dbReference>
<keyword evidence="5 6" id="KW-0472">Membrane</keyword>
<protein>
    <recommendedName>
        <fullName evidence="6">TVP38/TMEM64 family membrane protein</fullName>
    </recommendedName>
</protein>
<sequence>MKRLRSLLPLLILIALGIALVASGALKHFDPHNIAREQADLHAEISAHPLFAALIQIGLMTMAIATGIPGAIVIVLAGGMLFGIVAGTTLSAIGTTLGALILFLASRSAFSHGSGEPPALVAKLRSGYHAYPVSFAMFMRLVPFFPFGGVTVALAWLRCPLWLFLMATATGGTVMIAFETALGAGLTETIAREGTISLNIFAHRRVLLPLLGMAVLALAPIVLAQLRRLSRAKAEG</sequence>
<comment type="similarity">
    <text evidence="6">Belongs to the TVP38/TMEM64 family.</text>
</comment>
<dbReference type="InterPro" id="IPR015414">
    <property type="entry name" value="TMEM64"/>
</dbReference>
<organism evidence="8 9">
    <name type="scientific">Dokdonella soli</name>
    <dbReference type="NCBI Taxonomy" id="529810"/>
    <lineage>
        <taxon>Bacteria</taxon>
        <taxon>Pseudomonadati</taxon>
        <taxon>Pseudomonadota</taxon>
        <taxon>Gammaproteobacteria</taxon>
        <taxon>Lysobacterales</taxon>
        <taxon>Rhodanobacteraceae</taxon>
        <taxon>Dokdonella</taxon>
    </lineage>
</organism>
<evidence type="ECO:0000259" key="7">
    <source>
        <dbReference type="Pfam" id="PF09335"/>
    </source>
</evidence>
<feature type="transmembrane region" description="Helical" evidence="6">
    <location>
        <begin position="161"/>
        <end position="186"/>
    </location>
</feature>
<dbReference type="EMBL" id="BAAAEU010000027">
    <property type="protein sequence ID" value="GAA0723801.1"/>
    <property type="molecule type" value="Genomic_DNA"/>
</dbReference>
<dbReference type="InterPro" id="IPR032816">
    <property type="entry name" value="VTT_dom"/>
</dbReference>
<dbReference type="RefSeq" id="WP_343793791.1">
    <property type="nucleotide sequence ID" value="NZ_BAAAEU010000027.1"/>
</dbReference>
<comment type="subcellular location">
    <subcellularLocation>
        <location evidence="1 6">Cell membrane</location>
        <topology evidence="1 6">Multi-pass membrane protein</topology>
    </subcellularLocation>
</comment>
<reference evidence="8 9" key="1">
    <citation type="journal article" date="2019" name="Int. J. Syst. Evol. Microbiol.">
        <title>The Global Catalogue of Microorganisms (GCM) 10K type strain sequencing project: providing services to taxonomists for standard genome sequencing and annotation.</title>
        <authorList>
            <consortium name="The Broad Institute Genomics Platform"/>
            <consortium name="The Broad Institute Genome Sequencing Center for Infectious Disease"/>
            <person name="Wu L."/>
            <person name="Ma J."/>
        </authorList>
    </citation>
    <scope>NUCLEOTIDE SEQUENCE [LARGE SCALE GENOMIC DNA]</scope>
    <source>
        <strain evidence="8 9">JCM 15421</strain>
    </source>
</reference>
<feature type="domain" description="VTT" evidence="7">
    <location>
        <begin position="69"/>
        <end position="184"/>
    </location>
</feature>
<feature type="transmembrane region" description="Helical" evidence="6">
    <location>
        <begin position="206"/>
        <end position="226"/>
    </location>
</feature>
<keyword evidence="2 6" id="KW-1003">Cell membrane</keyword>
<evidence type="ECO:0000256" key="6">
    <source>
        <dbReference type="RuleBase" id="RU366058"/>
    </source>
</evidence>
<feature type="transmembrane region" description="Helical" evidence="6">
    <location>
        <begin position="84"/>
        <end position="110"/>
    </location>
</feature>
<evidence type="ECO:0000313" key="8">
    <source>
        <dbReference type="EMBL" id="GAA0723801.1"/>
    </source>
</evidence>
<feature type="transmembrane region" description="Helical" evidence="6">
    <location>
        <begin position="51"/>
        <end position="77"/>
    </location>
</feature>